<feature type="domain" description="Aminoglycoside phosphotransferase" evidence="1">
    <location>
        <begin position="35"/>
        <end position="250"/>
    </location>
</feature>
<dbReference type="AlphaFoldDB" id="A0A4S3PIK7"/>
<dbReference type="InterPro" id="IPR002575">
    <property type="entry name" value="Aminoglycoside_PTrfase"/>
</dbReference>
<dbReference type="Gene3D" id="3.30.200.20">
    <property type="entry name" value="Phosphorylase Kinase, domain 1"/>
    <property type="match status" value="1"/>
</dbReference>
<comment type="caution">
    <text evidence="2">The sequence shown here is derived from an EMBL/GenBank/DDBJ whole genome shotgun (WGS) entry which is preliminary data.</text>
</comment>
<dbReference type="GO" id="GO:0042601">
    <property type="term" value="C:endospore-forming forespore"/>
    <property type="evidence" value="ECO:0007669"/>
    <property type="project" value="TreeGrafter"/>
</dbReference>
<evidence type="ECO:0000313" key="2">
    <source>
        <dbReference type="EMBL" id="THE08864.1"/>
    </source>
</evidence>
<dbReference type="InterPro" id="IPR047175">
    <property type="entry name" value="CotS-like"/>
</dbReference>
<dbReference type="Gene3D" id="3.90.1200.10">
    <property type="match status" value="1"/>
</dbReference>
<proteinExistence type="predicted"/>
<dbReference type="EMBL" id="SLUB01000120">
    <property type="protein sequence ID" value="THE08864.1"/>
    <property type="molecule type" value="Genomic_DNA"/>
</dbReference>
<name>A0A4S3PIK7_9BACI</name>
<dbReference type="OrthoDB" id="9800774at2"/>
<sequence>MNIDCSKMLMEHYELVLESCEIIRKTKRSFVIKCRTNQGLFLLKQVFISFERLHFLLQATEYLRGEGLLIPKLVKTIHQNDYVIWEGNIYYLQEWIPSVSTPVISVEDLIGLSKQIGRVHKLSLNYHSPNAHLFFKEINWEDNMKRALFLLEGMRLVKSSNREEIDFFLEAGIRVVNELDKSSTFQVLKNLPLEKQFLCHNDLHIGNLLKSESGLFIIDWDLAKYDVPAKDLNGLIKIVGKVTGKWDTTVFESILEAYTQENPITDQMVSLIILYLAFPHNALHLFVKELTQTESLQQIQSLLQFEKEKTEYLLMGQGDRYTSFA</sequence>
<dbReference type="Proteomes" id="UP000306477">
    <property type="component" value="Unassembled WGS sequence"/>
</dbReference>
<dbReference type="Pfam" id="PF01636">
    <property type="entry name" value="APH"/>
    <property type="match status" value="1"/>
</dbReference>
<accession>A0A4S3PIK7</accession>
<protein>
    <recommendedName>
        <fullName evidence="1">Aminoglycoside phosphotransferase domain-containing protein</fullName>
    </recommendedName>
</protein>
<keyword evidence="3" id="KW-1185">Reference proteome</keyword>
<dbReference type="InterPro" id="IPR011009">
    <property type="entry name" value="Kinase-like_dom_sf"/>
</dbReference>
<dbReference type="SUPFAM" id="SSF56112">
    <property type="entry name" value="Protein kinase-like (PK-like)"/>
    <property type="match status" value="1"/>
</dbReference>
<dbReference type="RefSeq" id="WP_136382009.1">
    <property type="nucleotide sequence ID" value="NZ_SLUB01000120.1"/>
</dbReference>
<evidence type="ECO:0000259" key="1">
    <source>
        <dbReference type="Pfam" id="PF01636"/>
    </source>
</evidence>
<reference evidence="2 3" key="1">
    <citation type="journal article" date="2019" name="Indoor Air">
        <title>Impacts of indoor surface finishes on bacterial viability.</title>
        <authorList>
            <person name="Hu J."/>
            <person name="Maamar S.B."/>
            <person name="Glawe A.J."/>
            <person name="Gottel N."/>
            <person name="Gilbert J.A."/>
            <person name="Hartmann E.M."/>
        </authorList>
    </citation>
    <scope>NUCLEOTIDE SEQUENCE [LARGE SCALE GENOMIC DNA]</scope>
    <source>
        <strain evidence="2 3">AF060A6</strain>
    </source>
</reference>
<gene>
    <name evidence="2" type="ORF">E1I69_23995</name>
</gene>
<dbReference type="PANTHER" id="PTHR39179">
    <property type="entry name" value="SPORE COAT PROTEIN I"/>
    <property type="match status" value="1"/>
</dbReference>
<organism evidence="2 3">
    <name type="scientific">Bacillus timonensis</name>
    <dbReference type="NCBI Taxonomy" id="1033734"/>
    <lineage>
        <taxon>Bacteria</taxon>
        <taxon>Bacillati</taxon>
        <taxon>Bacillota</taxon>
        <taxon>Bacilli</taxon>
        <taxon>Bacillales</taxon>
        <taxon>Bacillaceae</taxon>
        <taxon>Bacillus</taxon>
    </lineage>
</organism>
<dbReference type="PANTHER" id="PTHR39179:SF1">
    <property type="entry name" value="SPORE COAT PROTEIN I"/>
    <property type="match status" value="1"/>
</dbReference>
<evidence type="ECO:0000313" key="3">
    <source>
        <dbReference type="Proteomes" id="UP000306477"/>
    </source>
</evidence>